<evidence type="ECO:0000256" key="6">
    <source>
        <dbReference type="HAMAP-Rule" id="MF_01208"/>
    </source>
</evidence>
<dbReference type="EC" id="2.4.2.10" evidence="2 6"/>
<comment type="subunit">
    <text evidence="6">Homodimer.</text>
</comment>
<organism evidence="8 9">
    <name type="scientific">Cupriavidus taiwanensis</name>
    <dbReference type="NCBI Taxonomy" id="164546"/>
    <lineage>
        <taxon>Bacteria</taxon>
        <taxon>Pseudomonadati</taxon>
        <taxon>Pseudomonadota</taxon>
        <taxon>Betaproteobacteria</taxon>
        <taxon>Burkholderiales</taxon>
        <taxon>Burkholderiaceae</taxon>
        <taxon>Cupriavidus</taxon>
    </lineage>
</organism>
<dbReference type="Proteomes" id="UP000254259">
    <property type="component" value="Plasmid CBM2636_mp"/>
</dbReference>
<dbReference type="GO" id="GO:0004588">
    <property type="term" value="F:orotate phosphoribosyltransferase activity"/>
    <property type="evidence" value="ECO:0007669"/>
    <property type="project" value="UniProtKB-UniRule"/>
</dbReference>
<comment type="catalytic activity">
    <reaction evidence="6">
        <text>orotidine 5'-phosphate + diphosphate = orotate + 5-phospho-alpha-D-ribose 1-diphosphate</text>
        <dbReference type="Rhea" id="RHEA:10380"/>
        <dbReference type="ChEBI" id="CHEBI:30839"/>
        <dbReference type="ChEBI" id="CHEBI:33019"/>
        <dbReference type="ChEBI" id="CHEBI:57538"/>
        <dbReference type="ChEBI" id="CHEBI:58017"/>
        <dbReference type="EC" id="2.4.2.10"/>
    </reaction>
</comment>
<dbReference type="Gene3D" id="3.40.50.2020">
    <property type="match status" value="1"/>
</dbReference>
<keyword evidence="6" id="KW-0460">Magnesium</keyword>
<name>A0A9Q7V2Q6_9BURK</name>
<comment type="cofactor">
    <cofactor evidence="6">
        <name>Mg(2+)</name>
        <dbReference type="ChEBI" id="CHEBI:18420"/>
    </cofactor>
</comment>
<evidence type="ECO:0000256" key="2">
    <source>
        <dbReference type="ARBA" id="ARBA00011971"/>
    </source>
</evidence>
<proteinExistence type="inferred from homology"/>
<dbReference type="SUPFAM" id="SSF53271">
    <property type="entry name" value="PRTase-like"/>
    <property type="match status" value="1"/>
</dbReference>
<dbReference type="AlphaFoldDB" id="A0A9Q7V2Q6"/>
<dbReference type="GO" id="GO:0019856">
    <property type="term" value="P:pyrimidine nucleobase biosynthetic process"/>
    <property type="evidence" value="ECO:0007669"/>
    <property type="project" value="TreeGrafter"/>
</dbReference>
<evidence type="ECO:0000313" key="8">
    <source>
        <dbReference type="EMBL" id="SPD68573.1"/>
    </source>
</evidence>
<keyword evidence="3 6" id="KW-0328">Glycosyltransferase</keyword>
<dbReference type="GO" id="GO:0044205">
    <property type="term" value="P:'de novo' UMP biosynthetic process"/>
    <property type="evidence" value="ECO:0007669"/>
    <property type="project" value="UniProtKB-UniRule"/>
</dbReference>
<evidence type="ECO:0000256" key="3">
    <source>
        <dbReference type="ARBA" id="ARBA00022676"/>
    </source>
</evidence>
<comment type="pathway">
    <text evidence="1 6">Pyrimidine metabolism; UMP biosynthesis via de novo pathway; UMP from orotate: step 1/2.</text>
</comment>
<comment type="caution">
    <text evidence="6">Lacks conserved residue(s) required for the propagation of feature annotation.</text>
</comment>
<evidence type="ECO:0000256" key="1">
    <source>
        <dbReference type="ARBA" id="ARBA00004889"/>
    </source>
</evidence>
<keyword evidence="4 6" id="KW-0808">Transferase</keyword>
<geneLocation type="plasmid" evidence="9">
    <name>cbm2636_mp</name>
</geneLocation>
<dbReference type="GO" id="GO:0000287">
    <property type="term" value="F:magnesium ion binding"/>
    <property type="evidence" value="ECO:0007669"/>
    <property type="project" value="UniProtKB-UniRule"/>
</dbReference>
<dbReference type="InterPro" id="IPR023031">
    <property type="entry name" value="OPRT"/>
</dbReference>
<evidence type="ECO:0000313" key="9">
    <source>
        <dbReference type="Proteomes" id="UP000254259"/>
    </source>
</evidence>
<evidence type="ECO:0000259" key="7">
    <source>
        <dbReference type="Pfam" id="PF00156"/>
    </source>
</evidence>
<feature type="binding site" description="in other chain" evidence="6">
    <location>
        <position position="112"/>
    </location>
    <ligand>
        <name>5-phospho-alpha-D-ribose 1-diphosphate</name>
        <dbReference type="ChEBI" id="CHEBI:58017"/>
        <note>ligand shared between dimeric partners</note>
    </ligand>
</feature>
<dbReference type="CDD" id="cd06223">
    <property type="entry name" value="PRTases_typeI"/>
    <property type="match status" value="1"/>
</dbReference>
<dbReference type="InterPro" id="IPR029057">
    <property type="entry name" value="PRTase-like"/>
</dbReference>
<dbReference type="InterPro" id="IPR000836">
    <property type="entry name" value="PRTase_dom"/>
</dbReference>
<feature type="binding site" description="in other chain" evidence="6">
    <location>
        <begin position="137"/>
        <end position="145"/>
    </location>
    <ligand>
        <name>5-phospho-alpha-D-ribose 1-diphosphate</name>
        <dbReference type="ChEBI" id="CHEBI:58017"/>
        <note>ligand shared between dimeric partners</note>
    </ligand>
</feature>
<sequence>MNESVLMPQHRTMPTLQGSVGRALVEAGCVRFRGDEPFRLPSGWASPVYIDCRRLISYPALRRALVQRGVQLLRERGRLDGIDVVAGAESGGIAYAAWVAELLDVPMVYVRKEARGIGPSAQIVGEIRTGERVLLVDDMMAAGRSKAVFCAALSEAGAVVRDLLVLFDYGTFPTQAVLSRWEPAVHALATWREVLDALSGCGDVADTDLAGLRAFLADPPGWSGRHGGIAA</sequence>
<evidence type="ECO:0000256" key="4">
    <source>
        <dbReference type="ARBA" id="ARBA00022679"/>
    </source>
</evidence>
<accession>A0A9Q7V2Q6</accession>
<dbReference type="EMBL" id="LT984814">
    <property type="protein sequence ID" value="SPD68573.1"/>
    <property type="molecule type" value="Genomic_DNA"/>
</dbReference>
<comment type="function">
    <text evidence="6">Catalyzes the transfer of a ribosyl phosphate group from 5-phosphoribose 1-diphosphate to orotate, leading to the formation of orotidine monophosphate (OMP).</text>
</comment>
<feature type="domain" description="Phosphoribosyltransferase" evidence="7">
    <location>
        <begin position="81"/>
        <end position="158"/>
    </location>
</feature>
<dbReference type="HAMAP" id="MF_01208">
    <property type="entry name" value="PyrE"/>
    <property type="match status" value="1"/>
</dbReference>
<keyword evidence="5 6" id="KW-0665">Pyrimidine biosynthesis</keyword>
<keyword evidence="8" id="KW-0614">Plasmid</keyword>
<gene>
    <name evidence="6 8" type="primary">pyrE</name>
    <name evidence="8" type="ORF">CBM2636_MP21423</name>
</gene>
<feature type="binding site" evidence="6">
    <location>
        <position position="111"/>
    </location>
    <ligand>
        <name>5-phospho-alpha-D-ribose 1-diphosphate</name>
        <dbReference type="ChEBI" id="CHEBI:58017"/>
        <note>ligand shared between dimeric partners</note>
    </ligand>
</feature>
<dbReference type="Pfam" id="PF00156">
    <property type="entry name" value="Pribosyltran"/>
    <property type="match status" value="1"/>
</dbReference>
<reference evidence="8 9" key="1">
    <citation type="submission" date="2018-01" db="EMBL/GenBank/DDBJ databases">
        <authorList>
            <person name="Clerissi C."/>
        </authorList>
    </citation>
    <scope>NUCLEOTIDE SEQUENCE [LARGE SCALE GENOMIC DNA]</scope>
    <source>
        <strain evidence="8">Cupriavidus taiwanensis SWF 66322</strain>
        <plasmid evidence="9">cbm2636_mp</plasmid>
    </source>
</reference>
<dbReference type="PANTHER" id="PTHR19278:SF9">
    <property type="entry name" value="URIDINE 5'-MONOPHOSPHATE SYNTHASE"/>
    <property type="match status" value="1"/>
</dbReference>
<dbReference type="PANTHER" id="PTHR19278">
    <property type="entry name" value="OROTATE PHOSPHORIBOSYLTRANSFERASE"/>
    <property type="match status" value="1"/>
</dbReference>
<protein>
    <recommendedName>
        <fullName evidence="2 6">Orotate phosphoribosyltransferase</fullName>
        <shortName evidence="6">OPRT</shortName>
        <shortName evidence="6">OPRTase</shortName>
        <ecNumber evidence="2 6">2.4.2.10</ecNumber>
    </recommendedName>
</protein>
<comment type="similarity">
    <text evidence="6">Belongs to the purine/pyrimidine phosphoribosyltransferase family. PyrE subfamily.</text>
</comment>
<evidence type="ECO:0000256" key="5">
    <source>
        <dbReference type="ARBA" id="ARBA00022975"/>
    </source>
</evidence>